<keyword evidence="2" id="KW-0479">Metal-binding</keyword>
<gene>
    <name evidence="12" type="primary">SPL13.1</name>
</gene>
<evidence type="ECO:0000256" key="2">
    <source>
        <dbReference type="ARBA" id="ARBA00022723"/>
    </source>
</evidence>
<evidence type="ECO:0000256" key="7">
    <source>
        <dbReference type="ARBA" id="ARBA00023163"/>
    </source>
</evidence>
<keyword evidence="8" id="KW-0539">Nucleus</keyword>
<organism evidence="12">
    <name type="scientific">Persea americana</name>
    <name type="common">Avocado</name>
    <dbReference type="NCBI Taxonomy" id="3435"/>
    <lineage>
        <taxon>Eukaryota</taxon>
        <taxon>Viridiplantae</taxon>
        <taxon>Streptophyta</taxon>
        <taxon>Embryophyta</taxon>
        <taxon>Tracheophyta</taxon>
        <taxon>Spermatophyta</taxon>
        <taxon>Magnoliopsida</taxon>
        <taxon>Magnoliidae</taxon>
        <taxon>Laurales</taxon>
        <taxon>Lauraceae</taxon>
        <taxon>Persea</taxon>
    </lineage>
</organism>
<keyword evidence="5" id="KW-0805">Transcription regulation</keyword>
<dbReference type="GO" id="GO:0005634">
    <property type="term" value="C:nucleus"/>
    <property type="evidence" value="ECO:0007669"/>
    <property type="project" value="UniProtKB-SubCell"/>
</dbReference>
<dbReference type="GO" id="GO:0003677">
    <property type="term" value="F:DNA binding"/>
    <property type="evidence" value="ECO:0007669"/>
    <property type="project" value="UniProtKB-KW"/>
</dbReference>
<feature type="domain" description="SBP-type" evidence="11">
    <location>
        <begin position="88"/>
        <end position="165"/>
    </location>
</feature>
<dbReference type="InterPro" id="IPR036893">
    <property type="entry name" value="SBP_sf"/>
</dbReference>
<evidence type="ECO:0000256" key="5">
    <source>
        <dbReference type="ARBA" id="ARBA00023015"/>
    </source>
</evidence>
<evidence type="ECO:0000256" key="1">
    <source>
        <dbReference type="ARBA" id="ARBA00004123"/>
    </source>
</evidence>
<reference evidence="12" key="1">
    <citation type="submission" date="2018-11" db="EMBL/GenBank/DDBJ databases">
        <title>MiRNA profiling from juvenility to reproductive competence in avocado, mango and macadamia.</title>
        <authorList>
            <person name="Ahsan M.U."/>
            <person name="Hayward A."/>
            <person name="Irihimovitch V."/>
            <person name="Fletcher S."/>
            <person name="Tanurdzic M."/>
            <person name="Pocock A."/>
            <person name="Beveridge C."/>
            <person name="Mitter N."/>
        </authorList>
    </citation>
    <scope>NUCLEOTIDE SEQUENCE</scope>
</reference>
<dbReference type="FunFam" id="4.10.1100.10:FF:000001">
    <property type="entry name" value="Squamosa promoter-binding-like protein 14"/>
    <property type="match status" value="1"/>
</dbReference>
<dbReference type="AlphaFoldDB" id="A0A4Y5UJ67"/>
<evidence type="ECO:0000259" key="11">
    <source>
        <dbReference type="PROSITE" id="PS51141"/>
    </source>
</evidence>
<accession>A0A4Y5UJ67</accession>
<dbReference type="InterPro" id="IPR044817">
    <property type="entry name" value="SBP-like"/>
</dbReference>
<protein>
    <submittedName>
        <fullName evidence="12">SQUAMOSA promoter-binding protein-like 13</fullName>
    </submittedName>
</protein>
<evidence type="ECO:0000256" key="10">
    <source>
        <dbReference type="SAM" id="MobiDB-lite"/>
    </source>
</evidence>
<keyword evidence="7" id="KW-0804">Transcription</keyword>
<feature type="region of interest" description="Disordered" evidence="10">
    <location>
        <begin position="52"/>
        <end position="84"/>
    </location>
</feature>
<dbReference type="PANTHER" id="PTHR31251">
    <property type="entry name" value="SQUAMOSA PROMOTER-BINDING-LIKE PROTEIN 4"/>
    <property type="match status" value="1"/>
</dbReference>
<keyword evidence="3 9" id="KW-0863">Zinc-finger</keyword>
<evidence type="ECO:0000256" key="8">
    <source>
        <dbReference type="ARBA" id="ARBA00023242"/>
    </source>
</evidence>
<dbReference type="GO" id="GO:0008270">
    <property type="term" value="F:zinc ion binding"/>
    <property type="evidence" value="ECO:0007669"/>
    <property type="project" value="UniProtKB-KW"/>
</dbReference>
<feature type="region of interest" description="Disordered" evidence="10">
    <location>
        <begin position="156"/>
        <end position="176"/>
    </location>
</feature>
<proteinExistence type="evidence at transcript level"/>
<keyword evidence="4" id="KW-0862">Zinc</keyword>
<name>A0A4Y5UJ67_PERAE</name>
<keyword evidence="6" id="KW-0238">DNA-binding</keyword>
<comment type="subcellular location">
    <subcellularLocation>
        <location evidence="1">Nucleus</location>
    </subcellularLocation>
</comment>
<dbReference type="PROSITE" id="PS51141">
    <property type="entry name" value="ZF_SBP"/>
    <property type="match status" value="1"/>
</dbReference>
<dbReference type="EMBL" id="MK228089">
    <property type="protein sequence ID" value="QDC27800.1"/>
    <property type="molecule type" value="mRNA"/>
</dbReference>
<evidence type="ECO:0000256" key="6">
    <source>
        <dbReference type="ARBA" id="ARBA00023125"/>
    </source>
</evidence>
<evidence type="ECO:0000256" key="9">
    <source>
        <dbReference type="PROSITE-ProRule" id="PRU00470"/>
    </source>
</evidence>
<evidence type="ECO:0000256" key="3">
    <source>
        <dbReference type="ARBA" id="ARBA00022771"/>
    </source>
</evidence>
<dbReference type="Pfam" id="PF03110">
    <property type="entry name" value="SBP"/>
    <property type="match status" value="1"/>
</dbReference>
<dbReference type="InterPro" id="IPR004333">
    <property type="entry name" value="SBP_dom"/>
</dbReference>
<evidence type="ECO:0000256" key="4">
    <source>
        <dbReference type="ARBA" id="ARBA00022833"/>
    </source>
</evidence>
<dbReference type="SUPFAM" id="SSF103612">
    <property type="entry name" value="SBT domain"/>
    <property type="match status" value="1"/>
</dbReference>
<sequence length="404" mass="43734">MDWDIKTTPWELAELGQDAEPNISSVGGLSNLGEQRSKANCSVDLKLGGLGDFSEPSSNKSKNSRVPMMGSPSGTSKRARMPSNGSHMASCLVDGCKSDLSNCREYHRRHKVCEVHAKTPTVMVGGQQQRFCQQCSRFHLLMEFDEVKRSCRKRLDGHNRRRRKPQQEFVSLNSGNLYPSHQGTSFSRYVPPQILVSATSDPDWTSVVKAEDDTHYIQHPSLHIRSGQYPSTASFSIDCKGGKQLHFLQGSDSSSAFSTRKILETPGHAPLNAIAASESSVSKVFAEGLPRVFNSDCALSLLSSPTQASGSSLGRMVVPANQIPMGQPLVTSMQYSSMGQYSCSQVSNSVSSTGFSCSEIDNEQVGTVLASDGSCTDLQCHGIFQVPGGGSSENGASRTFPFSW</sequence>
<dbReference type="PANTHER" id="PTHR31251:SF208">
    <property type="entry name" value="SQUAMOSA PROMOTER-BINDING-LIKE PROTEIN 18"/>
    <property type="match status" value="1"/>
</dbReference>
<evidence type="ECO:0000313" key="12">
    <source>
        <dbReference type="EMBL" id="QDC27800.1"/>
    </source>
</evidence>
<dbReference type="Gene3D" id="4.10.1100.10">
    <property type="entry name" value="Transcription factor, SBP-box domain"/>
    <property type="match status" value="1"/>
</dbReference>